<protein>
    <submittedName>
        <fullName evidence="1">Uncharacterized protein</fullName>
    </submittedName>
</protein>
<dbReference type="InterPro" id="IPR036590">
    <property type="entry name" value="SRAP-like"/>
</dbReference>
<gene>
    <name evidence="1" type="ordered locus">Bcen_1766</name>
</gene>
<dbReference type="HOGENOM" id="CLU_2697447_0_0_4"/>
<evidence type="ECO:0000313" key="1">
    <source>
        <dbReference type="EMBL" id="ABF76669.1"/>
    </source>
</evidence>
<name>A0A0H2XRN2_BURO1</name>
<dbReference type="SUPFAM" id="SSF143081">
    <property type="entry name" value="BB1717-like"/>
    <property type="match status" value="1"/>
</dbReference>
<dbReference type="AlphaFoldDB" id="A0A0H2XRN2"/>
<sequence precursor="true">MLRSRSSCVSLGAHAAAKWGKRLAVILRPDDREEWLTTSNIEAAHAMLKLHPADEMEAEAVLMRNDARGIEND</sequence>
<organism evidence="1">
    <name type="scientific">Burkholderia orbicola (strain AU 1054)</name>
    <dbReference type="NCBI Taxonomy" id="331271"/>
    <lineage>
        <taxon>Bacteria</taxon>
        <taxon>Pseudomonadati</taxon>
        <taxon>Pseudomonadota</taxon>
        <taxon>Betaproteobacteria</taxon>
        <taxon>Burkholderiales</taxon>
        <taxon>Burkholderiaceae</taxon>
        <taxon>Burkholderia</taxon>
        <taxon>Burkholderia cepacia complex</taxon>
        <taxon>Burkholderia orbicola</taxon>
    </lineage>
</organism>
<dbReference type="EMBL" id="CP000378">
    <property type="protein sequence ID" value="ABF76669.1"/>
    <property type="molecule type" value="Genomic_DNA"/>
</dbReference>
<accession>A0A0H2XRN2</accession>
<dbReference type="Gene3D" id="3.90.1680.10">
    <property type="entry name" value="SOS response associated peptidase-like"/>
    <property type="match status" value="1"/>
</dbReference>
<proteinExistence type="predicted"/>
<reference evidence="1" key="1">
    <citation type="submission" date="2006-05" db="EMBL/GenBank/DDBJ databases">
        <title>Complete sequence of chromosome 1 of Burkholderia cenocepacia AU 1054.</title>
        <authorList>
            <consortium name="US DOE Joint Genome Institute"/>
            <person name="Copeland A."/>
            <person name="Lucas S."/>
            <person name="Lapidus A."/>
            <person name="Barry K."/>
            <person name="Detter J.C."/>
            <person name="Glavina del Rio T."/>
            <person name="Hammon N."/>
            <person name="Israni S."/>
            <person name="Dalin E."/>
            <person name="Tice H."/>
            <person name="Pitluck S."/>
            <person name="Chain P."/>
            <person name="Malfatti S."/>
            <person name="Shin M."/>
            <person name="Vergez L."/>
            <person name="Schmutz J."/>
            <person name="Larimer F."/>
            <person name="Land M."/>
            <person name="Hauser L."/>
            <person name="Kyrpides N."/>
            <person name="Lykidis A."/>
            <person name="LiPuma J.J."/>
            <person name="Konstantinidis K."/>
            <person name="Tiedje J.M."/>
            <person name="Richardson P."/>
        </authorList>
    </citation>
    <scope>NUCLEOTIDE SEQUENCE [LARGE SCALE GENOMIC DNA]</scope>
    <source>
        <strain evidence="1">AU 1054</strain>
    </source>
</reference>